<gene>
    <name evidence="1" type="ORF">CFX1CAM_0471</name>
</gene>
<reference evidence="2" key="1">
    <citation type="submission" date="2017-05" db="EMBL/GenBank/DDBJ databases">
        <authorList>
            <person name="Kirkegaard R."/>
            <person name="Mcilroy J S."/>
        </authorList>
    </citation>
    <scope>NUCLEOTIDE SEQUENCE [LARGE SCALE GENOMIC DNA]</scope>
</reference>
<name>A0A1Y6K3V1_9CHLR</name>
<accession>A0A1Y6K3V1</accession>
<keyword evidence="2" id="KW-1185">Reference proteome</keyword>
<dbReference type="KEGG" id="abat:CFX1CAM_0471"/>
<sequence>MVIPLAPLSPFRFATGVPLRFRDDDAVSLKYRESQAAYKERLKLLRSSQ</sequence>
<organism evidence="1 2">
    <name type="scientific">Candidatus Brevifilum fermentans</name>
    <dbReference type="NCBI Taxonomy" id="1986204"/>
    <lineage>
        <taxon>Bacteria</taxon>
        <taxon>Bacillati</taxon>
        <taxon>Chloroflexota</taxon>
        <taxon>Anaerolineae</taxon>
        <taxon>Anaerolineales</taxon>
        <taxon>Anaerolineaceae</taxon>
        <taxon>Candidatus Brevifilum</taxon>
    </lineage>
</organism>
<evidence type="ECO:0000313" key="2">
    <source>
        <dbReference type="Proteomes" id="UP000195514"/>
    </source>
</evidence>
<evidence type="ECO:0000313" key="1">
    <source>
        <dbReference type="EMBL" id="SMX53537.1"/>
    </source>
</evidence>
<dbReference type="EMBL" id="LT859958">
    <property type="protein sequence ID" value="SMX53537.1"/>
    <property type="molecule type" value="Genomic_DNA"/>
</dbReference>
<dbReference type="AlphaFoldDB" id="A0A1Y6K3V1"/>
<protein>
    <submittedName>
        <fullName evidence="1">Uncharacterized protein</fullName>
    </submittedName>
</protein>
<proteinExistence type="predicted"/>
<dbReference type="Proteomes" id="UP000195514">
    <property type="component" value="Chromosome I"/>
</dbReference>